<accession>A0A261TLG7</accession>
<comment type="similarity">
    <text evidence="14 16">Belongs to the type III pantothenate kinase family.</text>
</comment>
<keyword evidence="8 16" id="KW-0808">Transferase</keyword>
<comment type="catalytic activity">
    <reaction evidence="1 16">
        <text>(R)-pantothenate + ATP = (R)-4'-phosphopantothenate + ADP + H(+)</text>
        <dbReference type="Rhea" id="RHEA:16373"/>
        <dbReference type="ChEBI" id="CHEBI:10986"/>
        <dbReference type="ChEBI" id="CHEBI:15378"/>
        <dbReference type="ChEBI" id="CHEBI:29032"/>
        <dbReference type="ChEBI" id="CHEBI:30616"/>
        <dbReference type="ChEBI" id="CHEBI:456216"/>
        <dbReference type="EC" id="2.7.1.33"/>
    </reaction>
</comment>
<dbReference type="EMBL" id="NEVQ01000023">
    <property type="protein sequence ID" value="OZI50042.1"/>
    <property type="molecule type" value="Genomic_DNA"/>
</dbReference>
<evidence type="ECO:0000256" key="13">
    <source>
        <dbReference type="ARBA" id="ARBA00022993"/>
    </source>
</evidence>
<dbReference type="EC" id="2.7.1.33" evidence="6 16"/>
<name>A0A261TLG7_9BORD</name>
<feature type="binding site" evidence="16">
    <location>
        <position position="127"/>
    </location>
    <ligand>
        <name>substrate</name>
    </ligand>
</feature>
<comment type="pathway">
    <text evidence="4 16">Cofactor biosynthesis; coenzyme A biosynthesis; CoA from (R)-pantothenate: step 1/5.</text>
</comment>
<comment type="function">
    <text evidence="16">Catalyzes the phosphorylation of pantothenate (Pan), the first step in CoA biosynthesis.</text>
</comment>
<keyword evidence="13 16" id="KW-0173">Coenzyme A biosynthesis</keyword>
<comment type="caution">
    <text evidence="16">Lacks conserved residue(s) required for the propagation of feature annotation.</text>
</comment>
<keyword evidence="11 16" id="KW-0067">ATP-binding</keyword>
<feature type="active site" description="Proton acceptor" evidence="16">
    <location>
        <position position="136"/>
    </location>
</feature>
<dbReference type="PANTHER" id="PTHR34265">
    <property type="entry name" value="TYPE III PANTOTHENATE KINASE"/>
    <property type="match status" value="1"/>
</dbReference>
<keyword evidence="9 16" id="KW-0547">Nucleotide-binding</keyword>
<dbReference type="InterPro" id="IPR004619">
    <property type="entry name" value="Type_III_PanK"/>
</dbReference>
<dbReference type="InterPro" id="IPR043129">
    <property type="entry name" value="ATPase_NBD"/>
</dbReference>
<comment type="subunit">
    <text evidence="5 16">Homodimer.</text>
</comment>
<feature type="compositionally biased region" description="Polar residues" evidence="17">
    <location>
        <begin position="31"/>
        <end position="53"/>
    </location>
</feature>
<dbReference type="OrthoDB" id="9781305at2"/>
<dbReference type="SUPFAM" id="SSF53067">
    <property type="entry name" value="Actin-like ATPase domain"/>
    <property type="match status" value="2"/>
</dbReference>
<evidence type="ECO:0000256" key="8">
    <source>
        <dbReference type="ARBA" id="ARBA00022679"/>
    </source>
</evidence>
<dbReference type="Proteomes" id="UP000216885">
    <property type="component" value="Unassembled WGS sequence"/>
</dbReference>
<keyword evidence="19" id="KW-1185">Reference proteome</keyword>
<dbReference type="Gene3D" id="3.30.420.40">
    <property type="match status" value="2"/>
</dbReference>
<comment type="cofactor">
    <cofactor evidence="2">
        <name>K(+)</name>
        <dbReference type="ChEBI" id="CHEBI:29103"/>
    </cofactor>
</comment>
<feature type="binding site" evidence="16">
    <location>
        <begin position="6"/>
        <end position="13"/>
    </location>
    <ligand>
        <name>ATP</name>
        <dbReference type="ChEBI" id="CHEBI:30616"/>
    </ligand>
</feature>
<dbReference type="HAMAP" id="MF_01274">
    <property type="entry name" value="Pantothen_kinase_3"/>
    <property type="match status" value="1"/>
</dbReference>
<keyword evidence="10 16" id="KW-0418">Kinase</keyword>
<keyword evidence="7 16" id="KW-0963">Cytoplasm</keyword>
<evidence type="ECO:0000256" key="11">
    <source>
        <dbReference type="ARBA" id="ARBA00022840"/>
    </source>
</evidence>
<dbReference type="UniPathway" id="UPA00241">
    <property type="reaction ID" value="UER00352"/>
</dbReference>
<dbReference type="Pfam" id="PF03309">
    <property type="entry name" value="Pan_kinase"/>
    <property type="match status" value="1"/>
</dbReference>
<evidence type="ECO:0000313" key="18">
    <source>
        <dbReference type="EMBL" id="OZI50042.1"/>
    </source>
</evidence>
<gene>
    <name evidence="16" type="primary">coaX</name>
    <name evidence="18" type="ORF">CAL20_25140</name>
</gene>
<reference evidence="18 19" key="1">
    <citation type="submission" date="2017-05" db="EMBL/GenBank/DDBJ databases">
        <title>Complete and WGS of Bordetella genogroups.</title>
        <authorList>
            <person name="Spilker T."/>
            <person name="LiPuma J."/>
        </authorList>
    </citation>
    <scope>NUCLEOTIDE SEQUENCE [LARGE SCALE GENOMIC DNA]</scope>
    <source>
        <strain evidence="18 19">AU9919</strain>
    </source>
</reference>
<feature type="binding site" evidence="16">
    <location>
        <position position="212"/>
    </location>
    <ligand>
        <name>substrate</name>
    </ligand>
</feature>
<dbReference type="GO" id="GO:0005737">
    <property type="term" value="C:cytoplasm"/>
    <property type="evidence" value="ECO:0007669"/>
    <property type="project" value="UniProtKB-SubCell"/>
</dbReference>
<evidence type="ECO:0000256" key="4">
    <source>
        <dbReference type="ARBA" id="ARBA00005225"/>
    </source>
</evidence>
<dbReference type="GO" id="GO:0004594">
    <property type="term" value="F:pantothenate kinase activity"/>
    <property type="evidence" value="ECO:0007669"/>
    <property type="project" value="UniProtKB-UniRule"/>
</dbReference>
<organism evidence="18 19">
    <name type="scientific">Bordetella genomosp. 4</name>
    <dbReference type="NCBI Taxonomy" id="463044"/>
    <lineage>
        <taxon>Bacteria</taxon>
        <taxon>Pseudomonadati</taxon>
        <taxon>Pseudomonadota</taxon>
        <taxon>Betaproteobacteria</taxon>
        <taxon>Burkholderiales</taxon>
        <taxon>Alcaligenaceae</taxon>
        <taxon>Bordetella</taxon>
    </lineage>
</organism>
<dbReference type="RefSeq" id="WP_094824152.1">
    <property type="nucleotide sequence ID" value="NZ_NEVO01000019.1"/>
</dbReference>
<evidence type="ECO:0000256" key="9">
    <source>
        <dbReference type="ARBA" id="ARBA00022741"/>
    </source>
</evidence>
<proteinExistence type="inferred from homology"/>
<feature type="binding site" evidence="16">
    <location>
        <begin position="134"/>
        <end position="137"/>
    </location>
    <ligand>
        <name>substrate</name>
    </ligand>
</feature>
<evidence type="ECO:0000256" key="14">
    <source>
        <dbReference type="ARBA" id="ARBA00038036"/>
    </source>
</evidence>
<dbReference type="GO" id="GO:0015937">
    <property type="term" value="P:coenzyme A biosynthetic process"/>
    <property type="evidence" value="ECO:0007669"/>
    <property type="project" value="UniProtKB-UniRule"/>
</dbReference>
<keyword evidence="12 16" id="KW-0630">Potassium</keyword>
<sequence>MILLIDSGNSRLKVGWLRPSAGTGASDDVQCASTAGSTAPSGDESNLTGSTGAAGSREPAAIAFDNLDPHALGDWLGTLTHKPVSALGVNVAGDERGAGIRDALARHNCPVHWVTSGAHLLHLKNGYTQPTQLGADRLVSLLGVRSRLAAGHAPFVLASFGTATTIDTVGPDDTFIGGLILPGPALMRSSLARGTANLPLAEGSVTDFPTDTHQAIASGIAAAQAGAVVRQWLAACQRYGEPAALYVAGGGWPEMEHETQRLLAQAGSTMGPVPVPCYLDRPVLDGLALIASQTDPQSL</sequence>
<dbReference type="GO" id="GO:0005524">
    <property type="term" value="F:ATP binding"/>
    <property type="evidence" value="ECO:0007669"/>
    <property type="project" value="UniProtKB-UniRule"/>
</dbReference>
<evidence type="ECO:0000256" key="10">
    <source>
        <dbReference type="ARBA" id="ARBA00022777"/>
    </source>
</evidence>
<evidence type="ECO:0000256" key="12">
    <source>
        <dbReference type="ARBA" id="ARBA00022958"/>
    </source>
</evidence>
<dbReference type="CDD" id="cd24015">
    <property type="entry name" value="ASKHA_NBD_PanK-III"/>
    <property type="match status" value="1"/>
</dbReference>
<dbReference type="PANTHER" id="PTHR34265:SF1">
    <property type="entry name" value="TYPE III PANTOTHENATE KINASE"/>
    <property type="match status" value="1"/>
</dbReference>
<feature type="binding site" evidence="16">
    <location>
        <position position="162"/>
    </location>
    <ligand>
        <name>ATP</name>
        <dbReference type="ChEBI" id="CHEBI:30616"/>
    </ligand>
</feature>
<evidence type="ECO:0000256" key="3">
    <source>
        <dbReference type="ARBA" id="ARBA00004496"/>
    </source>
</evidence>
<evidence type="ECO:0000256" key="5">
    <source>
        <dbReference type="ARBA" id="ARBA00011738"/>
    </source>
</evidence>
<feature type="region of interest" description="Disordered" evidence="17">
    <location>
        <begin position="23"/>
        <end position="54"/>
    </location>
</feature>
<evidence type="ECO:0000256" key="1">
    <source>
        <dbReference type="ARBA" id="ARBA00001206"/>
    </source>
</evidence>
<evidence type="ECO:0000256" key="17">
    <source>
        <dbReference type="SAM" id="MobiDB-lite"/>
    </source>
</evidence>
<protein>
    <recommendedName>
        <fullName evidence="15 16">Type III pantothenate kinase</fullName>
        <ecNumber evidence="6 16">2.7.1.33</ecNumber>
    </recommendedName>
    <alternativeName>
        <fullName evidence="16">PanK-III</fullName>
    </alternativeName>
    <alternativeName>
        <fullName evidence="16">Pantothenic acid kinase</fullName>
    </alternativeName>
</protein>
<evidence type="ECO:0000313" key="19">
    <source>
        <dbReference type="Proteomes" id="UP000216885"/>
    </source>
</evidence>
<comment type="subcellular location">
    <subcellularLocation>
        <location evidence="3 16">Cytoplasm</location>
    </subcellularLocation>
</comment>
<evidence type="ECO:0000256" key="15">
    <source>
        <dbReference type="ARBA" id="ARBA00040883"/>
    </source>
</evidence>
<dbReference type="AlphaFoldDB" id="A0A261TLG7"/>
<evidence type="ECO:0000256" key="16">
    <source>
        <dbReference type="HAMAP-Rule" id="MF_01274"/>
    </source>
</evidence>
<evidence type="ECO:0000256" key="7">
    <source>
        <dbReference type="ARBA" id="ARBA00022490"/>
    </source>
</evidence>
<evidence type="ECO:0000256" key="6">
    <source>
        <dbReference type="ARBA" id="ARBA00012102"/>
    </source>
</evidence>
<comment type="cofactor">
    <cofactor evidence="16">
        <name>NH4(+)</name>
        <dbReference type="ChEBI" id="CHEBI:28938"/>
    </cofactor>
    <cofactor evidence="16">
        <name>K(+)</name>
        <dbReference type="ChEBI" id="CHEBI:29103"/>
    </cofactor>
    <text evidence="16">A monovalent cation. Ammonium or potassium.</text>
</comment>
<comment type="caution">
    <text evidence="18">The sequence shown here is derived from an EMBL/GenBank/DDBJ whole genome shotgun (WGS) entry which is preliminary data.</text>
</comment>
<evidence type="ECO:0000256" key="2">
    <source>
        <dbReference type="ARBA" id="ARBA00001958"/>
    </source>
</evidence>